<gene>
    <name evidence="1" type="ORF">ACA1_121470</name>
</gene>
<dbReference type="KEGG" id="acan:ACA1_121470"/>
<reference evidence="1 2" key="1">
    <citation type="journal article" date="2013" name="Genome Biol.">
        <title>Genome of Acanthamoeba castellanii highlights extensive lateral gene transfer and early evolution of tyrosine kinase signaling.</title>
        <authorList>
            <person name="Clarke M."/>
            <person name="Lohan A.J."/>
            <person name="Liu B."/>
            <person name="Lagkouvardos I."/>
            <person name="Roy S."/>
            <person name="Zafar N."/>
            <person name="Bertelli C."/>
            <person name="Schilde C."/>
            <person name="Kianianmomeni A."/>
            <person name="Burglin T.R."/>
            <person name="Frech C."/>
            <person name="Turcotte B."/>
            <person name="Kopec K.O."/>
            <person name="Synnott J.M."/>
            <person name="Choo C."/>
            <person name="Paponov I."/>
            <person name="Finkler A."/>
            <person name="Soon Heng Tan C."/>
            <person name="Hutchins A.P."/>
            <person name="Weinmeier T."/>
            <person name="Rattei T."/>
            <person name="Chu J.S."/>
            <person name="Gimenez G."/>
            <person name="Irimia M."/>
            <person name="Rigden D.J."/>
            <person name="Fitzpatrick D.A."/>
            <person name="Lorenzo-Morales J."/>
            <person name="Bateman A."/>
            <person name="Chiu C.H."/>
            <person name="Tang P."/>
            <person name="Hegemann P."/>
            <person name="Fromm H."/>
            <person name="Raoult D."/>
            <person name="Greub G."/>
            <person name="Miranda-Saavedra D."/>
            <person name="Chen N."/>
            <person name="Nash P."/>
            <person name="Ginger M.L."/>
            <person name="Horn M."/>
            <person name="Schaap P."/>
            <person name="Caler L."/>
            <person name="Loftus B."/>
        </authorList>
    </citation>
    <scope>NUCLEOTIDE SEQUENCE [LARGE SCALE GENOMIC DNA]</scope>
    <source>
        <strain evidence="1 2">Neff</strain>
    </source>
</reference>
<keyword evidence="2" id="KW-1185">Reference proteome</keyword>
<evidence type="ECO:0000313" key="2">
    <source>
        <dbReference type="Proteomes" id="UP000011083"/>
    </source>
</evidence>
<dbReference type="GeneID" id="14911885"/>
<accession>L8GEY7</accession>
<dbReference type="VEuPathDB" id="AmoebaDB:ACA1_121470"/>
<proteinExistence type="predicted"/>
<sequence length="279" mass="30597">MKERHDGVPPSECMAHIEQAHLSVSKVISLLAAEFMHRKGGNGVDTGKVDSAIGHISAFTMKDVHENGGEVLLWSTLVNLSLYVWAYAAIQSGVLLIGFDVDVAQSHNIVTKYADRLGVVDRDAITTPGQTSWRSLEVTDKTNAVFIGENDYNYNPFAFALNEIVGLIFSGSTSHSLSKASTIKTVIIATLMPGHILRRTFMETCKKLVIKMVSLAHNVFLTGTRSTKRVDAISEEGKYSILGYIGVWGYMKVDEHVIQGIESQTKTDREKARVTGPRG</sequence>
<organism evidence="1 2">
    <name type="scientific">Acanthamoeba castellanii (strain ATCC 30010 / Neff)</name>
    <dbReference type="NCBI Taxonomy" id="1257118"/>
    <lineage>
        <taxon>Eukaryota</taxon>
        <taxon>Amoebozoa</taxon>
        <taxon>Discosea</taxon>
        <taxon>Longamoebia</taxon>
        <taxon>Centramoebida</taxon>
        <taxon>Acanthamoebidae</taxon>
        <taxon>Acanthamoeba</taxon>
    </lineage>
</organism>
<dbReference type="AlphaFoldDB" id="L8GEY7"/>
<protein>
    <submittedName>
        <fullName evidence="1">Uncharacterized protein</fullName>
    </submittedName>
</protein>
<dbReference type="EMBL" id="KB008151">
    <property type="protein sequence ID" value="ELR11439.1"/>
    <property type="molecule type" value="Genomic_DNA"/>
</dbReference>
<evidence type="ECO:0000313" key="1">
    <source>
        <dbReference type="EMBL" id="ELR11439.1"/>
    </source>
</evidence>
<name>L8GEY7_ACACF</name>
<dbReference type="RefSeq" id="XP_004333452.1">
    <property type="nucleotide sequence ID" value="XM_004333404.1"/>
</dbReference>
<dbReference type="Proteomes" id="UP000011083">
    <property type="component" value="Unassembled WGS sequence"/>
</dbReference>